<dbReference type="Proteomes" id="UP000675920">
    <property type="component" value="Unplaced"/>
</dbReference>
<reference evidence="4" key="2">
    <citation type="journal article" date="2007" name="Microbiology">
        <title>In vivo expression technology identifies a type VI secretion system locus in Burkholderia pseudomallei that is induced upon invasion of macrophages.</title>
        <authorList>
            <person name="Shalom G."/>
            <person name="Shaw J.G."/>
            <person name="Thomas M.S."/>
        </authorList>
    </citation>
    <scope>NUCLEOTIDE SEQUENCE</scope>
</reference>
<dbReference type="AlphaFoldDB" id="A0A8B6X9F7"/>
<dbReference type="OrthoDB" id="9771118at2"/>
<evidence type="ECO:0000313" key="4">
    <source>
        <dbReference type="RefSeq" id="WP_051378680.1"/>
    </source>
</evidence>
<evidence type="ECO:0000259" key="2">
    <source>
        <dbReference type="Pfam" id="PF06812"/>
    </source>
</evidence>
<feature type="region of interest" description="Disordered" evidence="1">
    <location>
        <begin position="326"/>
        <end position="350"/>
    </location>
</feature>
<accession>A0A8B6X9F7</accession>
<gene>
    <name evidence="4" type="primary">tssA</name>
</gene>
<dbReference type="RefSeq" id="WP_051378680.1">
    <property type="nucleotide sequence ID" value="NZ_AXWS01000013.1"/>
</dbReference>
<sequence length="441" mass="47035">MTELLLSPHADDIDAAIAADTDAFMGLGALLAPLPDGDGCGPSLRYDAVMARIRTAREEEDPSLPMGDWERPLKVADWQLVRLLSAEVLARRSKDAQVAAWWLEASLHLRQGEGLVDGIALVCGLVERFWDGMHPAIDDGDLDLRRAPFAWLADLLPLALRLHLTLLPLPGRKPPRLSLDDWERQSQGIAEEIDLPEDRVLPPRETLLQLAARPDNAAWLAALRGQLERASALWARLGMRLDERMGLDSPNLQRTADTLMALRRAVDALAPRPVAAPVSAATDAARLAALGVGAPLDGAGGWPVSATLAAMGIGAPVAPAGFGADAAGAADPTDPAPQFAAAPASGGAPPDPAALAALPAAAELAGWQPGSPGWPSRAAAYRTLEAIADYLQDIEPHSPTPYLIRRAVNWGRMPLPQLMQEMLREEGDIGRLFRLLGVEQE</sequence>
<reference evidence="4" key="3">
    <citation type="journal article" date="2016" name="EMBO J.">
        <title>TssA forms a gp6-like ring attached to the type VI secretion sheath.</title>
        <authorList>
            <person name="Planamente S."/>
            <person name="Salih O."/>
            <person name="Manoli E."/>
            <person name="Albesa-Jove D."/>
            <person name="Freemont P.S."/>
            <person name="Filloux A."/>
        </authorList>
    </citation>
    <scope>NUCLEOTIDE SEQUENCE</scope>
</reference>
<organism evidence="3 4">
    <name type="scientific">Derxia gummosa DSM 723</name>
    <dbReference type="NCBI Taxonomy" id="1121388"/>
    <lineage>
        <taxon>Bacteria</taxon>
        <taxon>Pseudomonadati</taxon>
        <taxon>Pseudomonadota</taxon>
        <taxon>Betaproteobacteria</taxon>
        <taxon>Burkholderiales</taxon>
        <taxon>Alcaligenaceae</taxon>
        <taxon>Derxia</taxon>
    </lineage>
</organism>
<reference evidence="4" key="4">
    <citation type="submission" date="2025-08" db="UniProtKB">
        <authorList>
            <consortium name="RefSeq"/>
        </authorList>
    </citation>
    <scope>IDENTIFICATION</scope>
</reference>
<name>A0A8B6X9F7_9BURK</name>
<dbReference type="Pfam" id="PF06812">
    <property type="entry name" value="ImpA_N"/>
    <property type="match status" value="1"/>
</dbReference>
<proteinExistence type="predicted"/>
<protein>
    <submittedName>
        <fullName evidence="4">Type VI secretion system protein TssA</fullName>
    </submittedName>
</protein>
<dbReference type="NCBIfam" id="TIGR03363">
    <property type="entry name" value="VI_chp_8"/>
    <property type="match status" value="1"/>
</dbReference>
<dbReference type="InterPro" id="IPR017740">
    <property type="entry name" value="TssA-like"/>
</dbReference>
<feature type="domain" description="ImpA N-terminal" evidence="2">
    <location>
        <begin position="31"/>
        <end position="153"/>
    </location>
</feature>
<dbReference type="InterPro" id="IPR010657">
    <property type="entry name" value="ImpA_N"/>
</dbReference>
<evidence type="ECO:0000256" key="1">
    <source>
        <dbReference type="SAM" id="MobiDB-lite"/>
    </source>
</evidence>
<evidence type="ECO:0000313" key="3">
    <source>
        <dbReference type="Proteomes" id="UP000675920"/>
    </source>
</evidence>
<dbReference type="PANTHER" id="PTHR37951:SF1">
    <property type="entry name" value="TYPE VI SECRETION SYSTEM COMPONENT TSSA1"/>
    <property type="match status" value="1"/>
</dbReference>
<reference evidence="4" key="1">
    <citation type="journal article" date="2006" name="Proc. Natl. Acad. Sci. U.S.A.">
        <title>Identification of a conserved bacterial protein secretion system in Vibrio cholerae using the Dictyostelium host model system.</title>
        <authorList>
            <person name="Pukatzki S."/>
            <person name="Ma A.T."/>
            <person name="Sturtevant D."/>
            <person name="Krastins B."/>
            <person name="Sarracino D."/>
            <person name="Nelson W.C."/>
            <person name="Heidelberg J.F."/>
            <person name="Mekalanos J.J."/>
        </authorList>
    </citation>
    <scope>NUCLEOTIDE SEQUENCE</scope>
</reference>
<dbReference type="PANTHER" id="PTHR37951">
    <property type="entry name" value="CYTOPLASMIC PROTEIN-RELATED"/>
    <property type="match status" value="1"/>
</dbReference>
<keyword evidence="3" id="KW-1185">Reference proteome</keyword>